<evidence type="ECO:0000313" key="4">
    <source>
        <dbReference type="Proteomes" id="UP000246078"/>
    </source>
</evidence>
<dbReference type="VEuPathDB" id="TriTrypDB:C4B63_154g12"/>
<name>A0A2V2VU15_TRYCR</name>
<dbReference type="NCBIfam" id="TIGR01631">
    <property type="entry name" value="Trypano_RHS"/>
    <property type="match status" value="1"/>
</dbReference>
<proteinExistence type="predicted"/>
<dbReference type="VEuPathDB" id="TriTrypDB:TCDM_06700"/>
<dbReference type="VEuPathDB" id="TriTrypDB:TcCL_NonESM10033"/>
<dbReference type="Pfam" id="PF07999">
    <property type="entry name" value="RHSP"/>
    <property type="match status" value="1"/>
</dbReference>
<protein>
    <submittedName>
        <fullName evidence="3">Putative retrotransposon hot spot (RHS) protein</fullName>
    </submittedName>
</protein>
<dbReference type="VEuPathDB" id="TriTrypDB:TCSYLVIO_008499"/>
<dbReference type="VEuPathDB" id="TriTrypDB:TcG_08435"/>
<evidence type="ECO:0000259" key="2">
    <source>
        <dbReference type="Pfam" id="PF07999"/>
    </source>
</evidence>
<dbReference type="AlphaFoldDB" id="A0A2V2VU15"/>
<dbReference type="VEuPathDB" id="TriTrypDB:TcYC6_0142730"/>
<comment type="caution">
    <text evidence="3">The sequence shown here is derived from an EMBL/GenBank/DDBJ whole genome shotgun (WGS) entry which is preliminary data.</text>
</comment>
<reference evidence="3 4" key="1">
    <citation type="journal article" date="2018" name="Microb. Genom.">
        <title>Expanding an expanded genome: long-read sequencing of Trypanosoma cruzi.</title>
        <authorList>
            <person name="Berna L."/>
            <person name="Rodriguez M."/>
            <person name="Chiribao M.L."/>
            <person name="Parodi-Talice A."/>
            <person name="Pita S."/>
            <person name="Rijo G."/>
            <person name="Alvarez-Valin F."/>
            <person name="Robello C."/>
        </authorList>
    </citation>
    <scope>NUCLEOTIDE SEQUENCE [LARGE SCALE GENOMIC DNA]</scope>
    <source>
        <strain evidence="3 4">TCC</strain>
    </source>
</reference>
<dbReference type="VEuPathDB" id="TriTrypDB:TcCLB.507555.80"/>
<sequence>MCIWMKRNRPLQEQAEYWREVRGRMNNVGPILRFIFGKQAYDDRIKACQQAVDGSTASELERNLGIGCCYSSNDSDLSRKLVRVVRVRRGNNIESPLNLLISPHLERETLSRLENEMKQSDFIFFVLRFWDYAPPYLIEKCAASAFLNEDFLRAIRLKIKELWPPGRREPRSCALKEHSDTSFTRKEVLSPQERLSNPVAMDHWVLYEPKVQNFPLVDAFFFVDSNPKTLVGLRMTTTRGHHITASTVRQFTECLAAYFNGWEELSRDMSWEIIYVQHADRTPMNGWQRCDVVNSDSVSDDESREIAGFREEEVRQYQVSISSGALEETQLSEVRNSHRNGKRNWGGKGAVLISGKK</sequence>
<dbReference type="VEuPathDB" id="TriTrypDB:TcBrA4_0156860"/>
<evidence type="ECO:0000256" key="1">
    <source>
        <dbReference type="SAM" id="MobiDB-lite"/>
    </source>
</evidence>
<accession>A0A2V2VU15</accession>
<dbReference type="VEuPathDB" id="TriTrypDB:TcCLB.511011.10"/>
<dbReference type="VEuPathDB" id="TriTrypDB:C3747_214g52"/>
<organism evidence="3 4">
    <name type="scientific">Trypanosoma cruzi</name>
    <dbReference type="NCBI Taxonomy" id="5693"/>
    <lineage>
        <taxon>Eukaryota</taxon>
        <taxon>Discoba</taxon>
        <taxon>Euglenozoa</taxon>
        <taxon>Kinetoplastea</taxon>
        <taxon>Metakinetoplastina</taxon>
        <taxon>Trypanosomatida</taxon>
        <taxon>Trypanosomatidae</taxon>
        <taxon>Trypanosoma</taxon>
        <taxon>Schizotrypanum</taxon>
    </lineage>
</organism>
<dbReference type="EMBL" id="PRFC01000214">
    <property type="protein sequence ID" value="PWU99919.1"/>
    <property type="molecule type" value="Genomic_DNA"/>
</dbReference>
<dbReference type="VEuPathDB" id="TriTrypDB:BCY84_07323"/>
<feature type="domain" description="Retrotransposon hot spot protein,C-terminal" evidence="2">
    <location>
        <begin position="1"/>
        <end position="162"/>
    </location>
</feature>
<evidence type="ECO:0000313" key="3">
    <source>
        <dbReference type="EMBL" id="PWU99919.1"/>
    </source>
</evidence>
<feature type="region of interest" description="Disordered" evidence="1">
    <location>
        <begin position="330"/>
        <end position="357"/>
    </location>
</feature>
<dbReference type="InterPro" id="IPR006518">
    <property type="entry name" value="Trypano_RHS"/>
</dbReference>
<gene>
    <name evidence="3" type="ORF">C3747_214g52</name>
</gene>
<dbReference type="Proteomes" id="UP000246078">
    <property type="component" value="Unassembled WGS sequence"/>
</dbReference>
<dbReference type="VEuPathDB" id="TriTrypDB:TcCLB.507015.10"/>
<dbReference type="InterPro" id="IPR046836">
    <property type="entry name" value="RHS_C"/>
</dbReference>